<dbReference type="InterPro" id="IPR018200">
    <property type="entry name" value="USP_CS"/>
</dbReference>
<dbReference type="GO" id="GO:0006508">
    <property type="term" value="P:proteolysis"/>
    <property type="evidence" value="ECO:0007669"/>
    <property type="project" value="UniProtKB-KW"/>
</dbReference>
<evidence type="ECO:0000256" key="1">
    <source>
        <dbReference type="ARBA" id="ARBA00000707"/>
    </source>
</evidence>
<dbReference type="InterPro" id="IPR028889">
    <property type="entry name" value="USP"/>
</dbReference>
<reference evidence="6" key="1">
    <citation type="submission" date="2016-11" db="UniProtKB">
        <authorList>
            <consortium name="WormBaseParasite"/>
        </authorList>
    </citation>
    <scope>IDENTIFICATION</scope>
</reference>
<dbReference type="EC" id="3.4.19.12" evidence="2"/>
<dbReference type="PROSITE" id="PS00972">
    <property type="entry name" value="USP_1"/>
    <property type="match status" value="1"/>
</dbReference>
<dbReference type="CDD" id="cd02674">
    <property type="entry name" value="Peptidase_C19R"/>
    <property type="match status" value="1"/>
</dbReference>
<comment type="catalytic activity">
    <reaction evidence="1 2">
        <text>Thiol-dependent hydrolysis of ester, thioester, amide, peptide and isopeptide bonds formed by the C-terminal Gly of ubiquitin (a 76-residue protein attached to proteins as an intracellular targeting signal).</text>
        <dbReference type="EC" id="3.4.19.12"/>
    </reaction>
</comment>
<dbReference type="PANTHER" id="PTHR21646">
    <property type="entry name" value="UBIQUITIN CARBOXYL-TERMINAL HYDROLASE"/>
    <property type="match status" value="1"/>
</dbReference>
<dbReference type="Proteomes" id="UP000095280">
    <property type="component" value="Unplaced"/>
</dbReference>
<proteinExistence type="inferred from homology"/>
<keyword evidence="2" id="KW-0645">Protease</keyword>
<feature type="region of interest" description="Disordered" evidence="3">
    <location>
        <begin position="447"/>
        <end position="493"/>
    </location>
</feature>
<dbReference type="Gene3D" id="3.90.70.10">
    <property type="entry name" value="Cysteine proteinases"/>
    <property type="match status" value="1"/>
</dbReference>
<comment type="similarity">
    <text evidence="2">Belongs to the peptidase C19 family.</text>
</comment>
<dbReference type="WBParaSite" id="maker-uti_cns_0012063-snap-gene-0.2-mRNA-1">
    <property type="protein sequence ID" value="maker-uti_cns_0012063-snap-gene-0.2-mRNA-1"/>
    <property type="gene ID" value="maker-uti_cns_0012063-snap-gene-0.2"/>
</dbReference>
<evidence type="ECO:0000259" key="4">
    <source>
        <dbReference type="PROSITE" id="PS50235"/>
    </source>
</evidence>
<dbReference type="GO" id="GO:0004843">
    <property type="term" value="F:cysteine-type deubiquitinase activity"/>
    <property type="evidence" value="ECO:0007669"/>
    <property type="project" value="UniProtKB-UniRule"/>
</dbReference>
<dbReference type="PROSITE" id="PS50235">
    <property type="entry name" value="USP_3"/>
    <property type="match status" value="1"/>
</dbReference>
<evidence type="ECO:0000256" key="3">
    <source>
        <dbReference type="SAM" id="MobiDB-lite"/>
    </source>
</evidence>
<dbReference type="PANTHER" id="PTHR21646:SF23">
    <property type="entry name" value="UBIQUITIN CARBOXYL-TERMINAL HYDROLASE USP2"/>
    <property type="match status" value="1"/>
</dbReference>
<dbReference type="Pfam" id="PF00443">
    <property type="entry name" value="UCH"/>
    <property type="match status" value="1"/>
</dbReference>
<dbReference type="GO" id="GO:0016579">
    <property type="term" value="P:protein deubiquitination"/>
    <property type="evidence" value="ECO:0007669"/>
    <property type="project" value="InterPro"/>
</dbReference>
<keyword evidence="5" id="KW-1185">Reference proteome</keyword>
<dbReference type="InterPro" id="IPR050185">
    <property type="entry name" value="Ub_carboxyl-term_hydrolase"/>
</dbReference>
<accession>A0A1I8IFN2</accession>
<sequence>LLSDGVLLQNGHKADRLWRIVEEHCRLNFVGPVERGAEMHAWHRLPGSTDFGGIDPCGGRIDNGRLPEYSNRNSPGLEPRLYSFTLVVTTLFATTTTPKLTLSEISSTGWRGIPWTGTCRPPANGGLVGLNNLGNTCYMNSILQCLSHTEPLLRHFVLERRFQPSAGRNGSGLAKAYANLMLRMWAASASPTGADCTSPTELKQCVAQYAPRFRGYSQQDAQEFLRYLLEGLHEDLNLVSVRPKLPPRYLQQENSPVVEAFVGQLKSTLECCHCSHKSVTFDPFWDLALPIPGKSRTSLDACLKLFTNQETLDGNERPTCDRCRCRRKCVKRFHLYRLPSVLVIHLMRFSGERFKTKLNTLVEYPMELDVSEFLDKKCRLRQTPQYRLYAVSEHAGTPYGGHYTAVVRHAGTGRWLRYNDNRVEEASTRSVVSTEGYVLFYSRVDSQPAEDVGDDDNEGDDPVCENGEDEENTEKHNRRPPPEAAAGAAADADVVDMTDEKSTESFFLPEAAPTWLQNKLPRLLRLLLMPLGPVTVTVTIGGRRRRWQQRRWLLLKSGRSGYSSCCCYGSGRDERLSSRRHRRRWRSGASDCRGAAVFLDEPVENFVVRGGFVVVAALLNPTVVRVMMLHQNASGMSLNVSICLYSAMYTMELNRNMPFISRKPSSTSSGMDFFTEPRMMMSMMEIGDFKNFVLSGDTTSLMKNSKVNTAFSVMSTITRPCSGSVSQSLRTFEFVERSSSRQIPGGQSRES</sequence>
<dbReference type="SUPFAM" id="SSF54001">
    <property type="entry name" value="Cysteine proteinases"/>
    <property type="match status" value="1"/>
</dbReference>
<dbReference type="PROSITE" id="PS00973">
    <property type="entry name" value="USP_2"/>
    <property type="match status" value="1"/>
</dbReference>
<keyword evidence="2" id="KW-0788">Thiol protease</keyword>
<keyword evidence="2" id="KW-0833">Ubl conjugation pathway</keyword>
<protein>
    <recommendedName>
        <fullName evidence="2">Ubiquitin carboxyl-terminal hydrolase</fullName>
        <ecNumber evidence="2">3.4.19.12</ecNumber>
    </recommendedName>
</protein>
<name>A0A1I8IFN2_9PLAT</name>
<dbReference type="InterPro" id="IPR038765">
    <property type="entry name" value="Papain-like_cys_pep_sf"/>
</dbReference>
<dbReference type="InterPro" id="IPR001394">
    <property type="entry name" value="Peptidase_C19_UCH"/>
</dbReference>
<evidence type="ECO:0000313" key="6">
    <source>
        <dbReference type="WBParaSite" id="maker-uti_cns_0012063-snap-gene-0.2-mRNA-1"/>
    </source>
</evidence>
<feature type="compositionally biased region" description="Acidic residues" evidence="3">
    <location>
        <begin position="451"/>
        <end position="472"/>
    </location>
</feature>
<dbReference type="AlphaFoldDB" id="A0A1I8IFN2"/>
<organism evidence="5 6">
    <name type="scientific">Macrostomum lignano</name>
    <dbReference type="NCBI Taxonomy" id="282301"/>
    <lineage>
        <taxon>Eukaryota</taxon>
        <taxon>Metazoa</taxon>
        <taxon>Spiralia</taxon>
        <taxon>Lophotrochozoa</taxon>
        <taxon>Platyhelminthes</taxon>
        <taxon>Rhabditophora</taxon>
        <taxon>Macrostomorpha</taxon>
        <taxon>Macrostomida</taxon>
        <taxon>Macrostomidae</taxon>
        <taxon>Macrostomum</taxon>
    </lineage>
</organism>
<evidence type="ECO:0000256" key="2">
    <source>
        <dbReference type="RuleBase" id="RU366025"/>
    </source>
</evidence>
<feature type="domain" description="USP" evidence="4">
    <location>
        <begin position="128"/>
        <end position="444"/>
    </location>
</feature>
<evidence type="ECO:0000313" key="5">
    <source>
        <dbReference type="Proteomes" id="UP000095280"/>
    </source>
</evidence>
<keyword evidence="2" id="KW-0378">Hydrolase</keyword>